<organism evidence="1">
    <name type="scientific">marine sediment metagenome</name>
    <dbReference type="NCBI Taxonomy" id="412755"/>
    <lineage>
        <taxon>unclassified sequences</taxon>
        <taxon>metagenomes</taxon>
        <taxon>ecological metagenomes</taxon>
    </lineage>
</organism>
<proteinExistence type="predicted"/>
<comment type="caution">
    <text evidence="1">The sequence shown here is derived from an EMBL/GenBank/DDBJ whole genome shotgun (WGS) entry which is preliminary data.</text>
</comment>
<protein>
    <submittedName>
        <fullName evidence="1">Uncharacterized protein</fullName>
    </submittedName>
</protein>
<evidence type="ECO:0000313" key="1">
    <source>
        <dbReference type="EMBL" id="KKM67235.1"/>
    </source>
</evidence>
<dbReference type="EMBL" id="LAZR01010383">
    <property type="protein sequence ID" value="KKM67235.1"/>
    <property type="molecule type" value="Genomic_DNA"/>
</dbReference>
<dbReference type="AlphaFoldDB" id="A0A0F9LS82"/>
<name>A0A0F9LS82_9ZZZZ</name>
<sequence length="120" mass="14349">MKLTQILLEKNRGIDGLLKYFKSSDELPAHHDREEYQIRGRYLIKDKYTATMKTVLGESFEHEIDFIIMIKFYEEYGLGDGLIVGRNETNAQWQDMLDEKEEIQHFLNNVKVYKKPERVY</sequence>
<reference evidence="1" key="1">
    <citation type="journal article" date="2015" name="Nature">
        <title>Complex archaea that bridge the gap between prokaryotes and eukaryotes.</title>
        <authorList>
            <person name="Spang A."/>
            <person name="Saw J.H."/>
            <person name="Jorgensen S.L."/>
            <person name="Zaremba-Niedzwiedzka K."/>
            <person name="Martijn J."/>
            <person name="Lind A.E."/>
            <person name="van Eijk R."/>
            <person name="Schleper C."/>
            <person name="Guy L."/>
            <person name="Ettema T.J."/>
        </authorList>
    </citation>
    <scope>NUCLEOTIDE SEQUENCE</scope>
</reference>
<gene>
    <name evidence="1" type="ORF">LCGC14_1473190</name>
</gene>
<accession>A0A0F9LS82</accession>